<dbReference type="EMBL" id="MWBQ01000061">
    <property type="protein sequence ID" value="OQA59016.1"/>
    <property type="molecule type" value="Genomic_DNA"/>
</dbReference>
<feature type="domain" description="Alcohol dehydrogenase-like N-terminal" evidence="6">
    <location>
        <begin position="24"/>
        <end position="124"/>
    </location>
</feature>
<sequence length="342" mass="37749">MKVLFGKSPFQLQWRDAPVPKPQSGQVLVRVEAGGICGTDLHFLRNNEDWTPLGHEVVGIIEQIGEGVDDSLIGKSVIIENHAACGVCKQCKNGSSLYCENLTTYMTNQAGFSDYLVIRQDMVHVYDKKRIDFIHACLAEPLTVALDVTLRAELELNDEVVVFGPGPIGLMVVRLAKLQGARRVFLVGSKRSTPRGAYRLELGKQMGADLILCYEENDVVGEILNAIPKGADRVIVTAPPKTITDAIQVSRFGGIVAFNGIEYGEGSQITFDANEFHFKKLQLRASHAIPNHYFPIAIDLLNRHDLPLEALLSHVFPFNEAEKAFQIASSQQEKVLKVVLKS</sequence>
<dbReference type="Gene3D" id="3.40.50.720">
    <property type="entry name" value="NAD(P)-binding Rossmann-like Domain"/>
    <property type="match status" value="1"/>
</dbReference>
<evidence type="ECO:0000259" key="6">
    <source>
        <dbReference type="Pfam" id="PF08240"/>
    </source>
</evidence>
<evidence type="ECO:0000256" key="1">
    <source>
        <dbReference type="ARBA" id="ARBA00022723"/>
    </source>
</evidence>
<feature type="domain" description="Alcohol dehydrogenase-like C-terminal" evidence="5">
    <location>
        <begin position="167"/>
        <end position="302"/>
    </location>
</feature>
<dbReference type="Proteomes" id="UP000485569">
    <property type="component" value="Unassembled WGS sequence"/>
</dbReference>
<dbReference type="PANTHER" id="PTHR43401">
    <property type="entry name" value="L-THREONINE 3-DEHYDROGENASE"/>
    <property type="match status" value="1"/>
</dbReference>
<dbReference type="GO" id="GO:0016491">
    <property type="term" value="F:oxidoreductase activity"/>
    <property type="evidence" value="ECO:0007669"/>
    <property type="project" value="UniProtKB-KW"/>
</dbReference>
<dbReference type="InterPro" id="IPR036291">
    <property type="entry name" value="NAD(P)-bd_dom_sf"/>
</dbReference>
<dbReference type="EC" id="1.-.-.-" evidence="7"/>
<comment type="similarity">
    <text evidence="4">Belongs to the zinc-containing alcohol dehydrogenase family.</text>
</comment>
<evidence type="ECO:0000256" key="2">
    <source>
        <dbReference type="ARBA" id="ARBA00022833"/>
    </source>
</evidence>
<organism evidence="7">
    <name type="scientific">Candidatus Atribacter allofermentans</name>
    <dbReference type="NCBI Taxonomy" id="1852833"/>
    <lineage>
        <taxon>Bacteria</taxon>
        <taxon>Pseudomonadati</taxon>
        <taxon>Atribacterota</taxon>
        <taxon>Atribacteria</taxon>
        <taxon>Atribacterales</taxon>
        <taxon>Atribacteraceae</taxon>
        <taxon>Atribacter</taxon>
    </lineage>
</organism>
<comment type="cofactor">
    <cofactor evidence="4">
        <name>Zn(2+)</name>
        <dbReference type="ChEBI" id="CHEBI:29105"/>
    </cofactor>
</comment>
<name>A0A1V5SWV3_9BACT</name>
<dbReference type="GO" id="GO:0008270">
    <property type="term" value="F:zinc ion binding"/>
    <property type="evidence" value="ECO:0007669"/>
    <property type="project" value="InterPro"/>
</dbReference>
<keyword evidence="2 4" id="KW-0862">Zinc</keyword>
<dbReference type="InterPro" id="IPR002328">
    <property type="entry name" value="ADH_Zn_CS"/>
</dbReference>
<dbReference type="InterPro" id="IPR050129">
    <property type="entry name" value="Zn_alcohol_dh"/>
</dbReference>
<reference evidence="7" key="1">
    <citation type="submission" date="2017-02" db="EMBL/GenBank/DDBJ databases">
        <title>Delving into the versatile metabolic prowess of the omnipresent phylum Bacteroidetes.</title>
        <authorList>
            <person name="Nobu M.K."/>
            <person name="Mei R."/>
            <person name="Narihiro T."/>
            <person name="Kuroda K."/>
            <person name="Liu W.-T."/>
        </authorList>
    </citation>
    <scope>NUCLEOTIDE SEQUENCE</scope>
    <source>
        <strain evidence="7">ADurb.Bin276</strain>
    </source>
</reference>
<dbReference type="PROSITE" id="PS00059">
    <property type="entry name" value="ADH_ZINC"/>
    <property type="match status" value="1"/>
</dbReference>
<dbReference type="SUPFAM" id="SSF50129">
    <property type="entry name" value="GroES-like"/>
    <property type="match status" value="1"/>
</dbReference>
<keyword evidence="3 7" id="KW-0560">Oxidoreductase</keyword>
<evidence type="ECO:0000259" key="5">
    <source>
        <dbReference type="Pfam" id="PF00107"/>
    </source>
</evidence>
<gene>
    <name evidence="7" type="primary">yjmD</name>
    <name evidence="7" type="ORF">BWY41_00922</name>
</gene>
<evidence type="ECO:0000256" key="3">
    <source>
        <dbReference type="ARBA" id="ARBA00023002"/>
    </source>
</evidence>
<dbReference type="InterPro" id="IPR013149">
    <property type="entry name" value="ADH-like_C"/>
</dbReference>
<evidence type="ECO:0000313" key="7">
    <source>
        <dbReference type="EMBL" id="OQA59016.1"/>
    </source>
</evidence>
<keyword evidence="1 4" id="KW-0479">Metal-binding</keyword>
<comment type="caution">
    <text evidence="7">The sequence shown here is derived from an EMBL/GenBank/DDBJ whole genome shotgun (WGS) entry which is preliminary data.</text>
</comment>
<protein>
    <submittedName>
        <fullName evidence="7">Putative zinc-type alcohol dehydrogenase-like protein YjmD</fullName>
        <ecNumber evidence="7">1.-.-.-</ecNumber>
    </submittedName>
</protein>
<dbReference type="Pfam" id="PF08240">
    <property type="entry name" value="ADH_N"/>
    <property type="match status" value="1"/>
</dbReference>
<dbReference type="AlphaFoldDB" id="A0A1V5SWV3"/>
<proteinExistence type="inferred from homology"/>
<dbReference type="Pfam" id="PF00107">
    <property type="entry name" value="ADH_zinc_N"/>
    <property type="match status" value="1"/>
</dbReference>
<evidence type="ECO:0000256" key="4">
    <source>
        <dbReference type="RuleBase" id="RU361277"/>
    </source>
</evidence>
<dbReference type="InterPro" id="IPR013154">
    <property type="entry name" value="ADH-like_N"/>
</dbReference>
<accession>A0A1V5SWV3</accession>
<dbReference type="SUPFAM" id="SSF51735">
    <property type="entry name" value="NAD(P)-binding Rossmann-fold domains"/>
    <property type="match status" value="1"/>
</dbReference>
<dbReference type="Gene3D" id="3.90.180.10">
    <property type="entry name" value="Medium-chain alcohol dehydrogenases, catalytic domain"/>
    <property type="match status" value="1"/>
</dbReference>
<dbReference type="PANTHER" id="PTHR43401:SF2">
    <property type="entry name" value="L-THREONINE 3-DEHYDROGENASE"/>
    <property type="match status" value="1"/>
</dbReference>
<dbReference type="InterPro" id="IPR011032">
    <property type="entry name" value="GroES-like_sf"/>
</dbReference>